<sequence length="130" mass="14002">MDSHLPSAHSSFPACNEKSQSIAEKGTEAYTENVTGMQIDGGPRAWASVVGRLLISLVSFGYANAFGVYQAIYTREAGKLMDLGYFRQTMLAGSIISLVSFFVVSLADHHQYYQIFLAQGPGMGIGTGLL</sequence>
<keyword evidence="1" id="KW-0812">Transmembrane</keyword>
<feature type="transmembrane region" description="Helical" evidence="1">
    <location>
        <begin position="53"/>
        <end position="73"/>
    </location>
</feature>
<feature type="transmembrane region" description="Helical" evidence="1">
    <location>
        <begin position="85"/>
        <end position="107"/>
    </location>
</feature>
<protein>
    <submittedName>
        <fullName evidence="2">Uncharacterized protein</fullName>
    </submittedName>
</protein>
<evidence type="ECO:0000313" key="2">
    <source>
        <dbReference type="EMBL" id="RDB20028.1"/>
    </source>
</evidence>
<accession>A0A369JDS7</accession>
<keyword evidence="1" id="KW-1133">Transmembrane helix</keyword>
<comment type="caution">
    <text evidence="2">The sequence shown here is derived from an EMBL/GenBank/DDBJ whole genome shotgun (WGS) entry which is preliminary data.</text>
</comment>
<reference evidence="2" key="1">
    <citation type="submission" date="2018-04" db="EMBL/GenBank/DDBJ databases">
        <title>Whole genome sequencing of Hypsizygus marmoreus.</title>
        <authorList>
            <person name="Choi I.-G."/>
            <person name="Min B."/>
            <person name="Kim J.-G."/>
            <person name="Kim S."/>
            <person name="Oh Y.-L."/>
            <person name="Kong W.-S."/>
            <person name="Park H."/>
            <person name="Jeong J."/>
            <person name="Song E.-S."/>
        </authorList>
    </citation>
    <scope>NUCLEOTIDE SEQUENCE [LARGE SCALE GENOMIC DNA]</scope>
    <source>
        <strain evidence="2">51987-8</strain>
    </source>
</reference>
<dbReference type="InParanoid" id="A0A369JDS7"/>
<dbReference type="AlphaFoldDB" id="A0A369JDS7"/>
<gene>
    <name evidence="2" type="ORF">Hypma_013117</name>
</gene>
<evidence type="ECO:0000256" key="1">
    <source>
        <dbReference type="SAM" id="Phobius"/>
    </source>
</evidence>
<organism evidence="2 3">
    <name type="scientific">Hypsizygus marmoreus</name>
    <name type="common">White beech mushroom</name>
    <name type="synonym">Agaricus marmoreus</name>
    <dbReference type="NCBI Taxonomy" id="39966"/>
    <lineage>
        <taxon>Eukaryota</taxon>
        <taxon>Fungi</taxon>
        <taxon>Dikarya</taxon>
        <taxon>Basidiomycota</taxon>
        <taxon>Agaricomycotina</taxon>
        <taxon>Agaricomycetes</taxon>
        <taxon>Agaricomycetidae</taxon>
        <taxon>Agaricales</taxon>
        <taxon>Tricholomatineae</taxon>
        <taxon>Lyophyllaceae</taxon>
        <taxon>Hypsizygus</taxon>
    </lineage>
</organism>
<evidence type="ECO:0000313" key="3">
    <source>
        <dbReference type="Proteomes" id="UP000076154"/>
    </source>
</evidence>
<dbReference type="OrthoDB" id="6509908at2759"/>
<name>A0A369JDS7_HYPMA</name>
<keyword evidence="3" id="KW-1185">Reference proteome</keyword>
<proteinExistence type="predicted"/>
<dbReference type="Proteomes" id="UP000076154">
    <property type="component" value="Unassembled WGS sequence"/>
</dbReference>
<dbReference type="EMBL" id="LUEZ02000071">
    <property type="protein sequence ID" value="RDB20028.1"/>
    <property type="molecule type" value="Genomic_DNA"/>
</dbReference>
<keyword evidence="1" id="KW-0472">Membrane</keyword>